<keyword evidence="4" id="KW-1185">Reference proteome</keyword>
<dbReference type="Gene3D" id="1.25.40.10">
    <property type="entry name" value="Tetratricopeptide repeat domain"/>
    <property type="match status" value="3"/>
</dbReference>
<dbReference type="PANTHER" id="PTHR46128">
    <property type="entry name" value="MITOCHONDRIAL GROUP I INTRON SPLICING FACTOR CCM1"/>
    <property type="match status" value="1"/>
</dbReference>
<proteinExistence type="inferred from homology"/>
<dbReference type="EMBL" id="KN832976">
    <property type="protein sequence ID" value="KIM88665.1"/>
    <property type="molecule type" value="Genomic_DNA"/>
</dbReference>
<dbReference type="HOGENOM" id="CLU_019520_0_0_1"/>
<evidence type="ECO:0008006" key="5">
    <source>
        <dbReference type="Google" id="ProtNLM"/>
    </source>
</evidence>
<dbReference type="STRING" id="765440.A0A0C3FWY1"/>
<dbReference type="PANTHER" id="PTHR46128:SF329">
    <property type="entry name" value="MITOCHONDRIAL GROUP I INTRON SPLICING FACTOR DMR1"/>
    <property type="match status" value="1"/>
</dbReference>
<accession>A0A0C3FWY1</accession>
<dbReference type="InterPro" id="IPR011990">
    <property type="entry name" value="TPR-like_helical_dom_sf"/>
</dbReference>
<dbReference type="InParanoid" id="A0A0C3FWY1"/>
<dbReference type="AlphaFoldDB" id="A0A0C3FWY1"/>
<dbReference type="InterPro" id="IPR002885">
    <property type="entry name" value="PPR_rpt"/>
</dbReference>
<dbReference type="InterPro" id="IPR050872">
    <property type="entry name" value="PPR_P_subfamily"/>
</dbReference>
<organism evidence="3 4">
    <name type="scientific">Piloderma croceum (strain F 1598)</name>
    <dbReference type="NCBI Taxonomy" id="765440"/>
    <lineage>
        <taxon>Eukaryota</taxon>
        <taxon>Fungi</taxon>
        <taxon>Dikarya</taxon>
        <taxon>Basidiomycota</taxon>
        <taxon>Agaricomycotina</taxon>
        <taxon>Agaricomycetes</taxon>
        <taxon>Agaricomycetidae</taxon>
        <taxon>Atheliales</taxon>
        <taxon>Atheliaceae</taxon>
        <taxon>Piloderma</taxon>
    </lineage>
</organism>
<evidence type="ECO:0000256" key="1">
    <source>
        <dbReference type="ARBA" id="ARBA00007626"/>
    </source>
</evidence>
<comment type="similarity">
    <text evidence="1">Belongs to the PPR family. P subfamily.</text>
</comment>
<protein>
    <recommendedName>
        <fullName evidence="5">Pentacotripeptide-repeat region of PRORP domain-containing protein</fullName>
    </recommendedName>
</protein>
<dbReference type="OrthoDB" id="185373at2759"/>
<evidence type="ECO:0000313" key="4">
    <source>
        <dbReference type="Proteomes" id="UP000054166"/>
    </source>
</evidence>
<feature type="repeat" description="PPR" evidence="2">
    <location>
        <begin position="334"/>
        <end position="368"/>
    </location>
</feature>
<evidence type="ECO:0000313" key="3">
    <source>
        <dbReference type="EMBL" id="KIM88665.1"/>
    </source>
</evidence>
<name>A0A0C3FWY1_PILCF</name>
<dbReference type="Pfam" id="PF01535">
    <property type="entry name" value="PPR"/>
    <property type="match status" value="1"/>
</dbReference>
<reference evidence="4" key="2">
    <citation type="submission" date="2015-01" db="EMBL/GenBank/DDBJ databases">
        <title>Evolutionary Origins and Diversification of the Mycorrhizal Mutualists.</title>
        <authorList>
            <consortium name="DOE Joint Genome Institute"/>
            <consortium name="Mycorrhizal Genomics Consortium"/>
            <person name="Kohler A."/>
            <person name="Kuo A."/>
            <person name="Nagy L.G."/>
            <person name="Floudas D."/>
            <person name="Copeland A."/>
            <person name="Barry K.W."/>
            <person name="Cichocki N."/>
            <person name="Veneault-Fourrey C."/>
            <person name="LaButti K."/>
            <person name="Lindquist E.A."/>
            <person name="Lipzen A."/>
            <person name="Lundell T."/>
            <person name="Morin E."/>
            <person name="Murat C."/>
            <person name="Riley R."/>
            <person name="Ohm R."/>
            <person name="Sun H."/>
            <person name="Tunlid A."/>
            <person name="Henrissat B."/>
            <person name="Grigoriev I.V."/>
            <person name="Hibbett D.S."/>
            <person name="Martin F."/>
        </authorList>
    </citation>
    <scope>NUCLEOTIDE SEQUENCE [LARGE SCALE GENOMIC DNA]</scope>
    <source>
        <strain evidence="4">F 1598</strain>
    </source>
</reference>
<evidence type="ECO:0000256" key="2">
    <source>
        <dbReference type="PROSITE-ProRule" id="PRU00708"/>
    </source>
</evidence>
<gene>
    <name evidence="3" type="ORF">PILCRDRAFT_813635</name>
</gene>
<sequence length="738" mass="83665">MSLRGSLLHVGRHVFFTTTHRSARIVPRRLIESQGRTRKNFAESLQISIRKNDLDGIHLHYNAYTHKILSAAGKRGGQITGQRVLSRAEVFELLHALAASGRMNDLALIEKVLGDLGPLFRIEVTDEIYAIVVRGLIRCGKILLIYRWLMGRPKKTGQFTTIEHWVVFLEHCLKAGEVGMIRQSLKTMRQAGCKPTNDAFKILIRAMFMKNTQFRDIVKVFDDALREKLPFDESVSSLIYDGFVKLRRMDRATQAQRLYRDKFSKVRPGSRAERHGMISAEAERGGLEAAIALCRVFENQGLRPNERTLTAILCRSTRLADMRHAEDTLRVRANVVHWSILITNSVKLGDLRSAMFIYDQSQDAGIRPDVAMVQPIINALCYPPLARPDETAIDRALDIYQHLFRATSEPDVRINSRARDPPIAGPNAQLYVILLRTLASSANTEKYFPKALALLDDMESRNVAIESSIAVASVTILLMRSASSYADAVKIFKRISTSKHGPGLDAKGYVAILHAFSKMAYDRRDISPFVEHYFQIVQEMQQAGHSLTVEVYTIFLHQLGLGKSLNLHDMYVSVRKIHRRLVLDTSLSPDTALWNQLMDAYQRAGSFIDACRIWDTLFLSNQYDNASVSIILDACAFANSWSVATNICSRLFHVGFSFSQRNWNGWLECMCRLGRLNEAVKLMCMEMGKNQLDVAPDVESVRILLKFAKGTNHKADVQSYIKQYLPVLWENVPMEMRN</sequence>
<dbReference type="Proteomes" id="UP000054166">
    <property type="component" value="Unassembled WGS sequence"/>
</dbReference>
<reference evidence="3 4" key="1">
    <citation type="submission" date="2014-04" db="EMBL/GenBank/DDBJ databases">
        <authorList>
            <consortium name="DOE Joint Genome Institute"/>
            <person name="Kuo A."/>
            <person name="Tarkka M."/>
            <person name="Buscot F."/>
            <person name="Kohler A."/>
            <person name="Nagy L.G."/>
            <person name="Floudas D."/>
            <person name="Copeland A."/>
            <person name="Barry K.W."/>
            <person name="Cichocki N."/>
            <person name="Veneault-Fourrey C."/>
            <person name="LaButti K."/>
            <person name="Lindquist E.A."/>
            <person name="Lipzen A."/>
            <person name="Lundell T."/>
            <person name="Morin E."/>
            <person name="Murat C."/>
            <person name="Sun H."/>
            <person name="Tunlid A."/>
            <person name="Henrissat B."/>
            <person name="Grigoriev I.V."/>
            <person name="Hibbett D.S."/>
            <person name="Martin F."/>
            <person name="Nordberg H.P."/>
            <person name="Cantor M.N."/>
            <person name="Hua S.X."/>
        </authorList>
    </citation>
    <scope>NUCLEOTIDE SEQUENCE [LARGE SCALE GENOMIC DNA]</scope>
    <source>
        <strain evidence="3 4">F 1598</strain>
    </source>
</reference>
<dbReference type="PROSITE" id="PS51375">
    <property type="entry name" value="PPR"/>
    <property type="match status" value="1"/>
</dbReference>